<dbReference type="PANTHER" id="PTHR47841">
    <property type="entry name" value="DIACYLGLYCEROL KINASE THETA-LIKE-RELATED"/>
    <property type="match status" value="1"/>
</dbReference>
<dbReference type="InterPro" id="IPR046349">
    <property type="entry name" value="C1-like_sf"/>
</dbReference>
<keyword evidence="2" id="KW-0677">Repeat</keyword>
<dbReference type="AlphaFoldDB" id="A0A2G5C4V3"/>
<evidence type="ECO:0000256" key="1">
    <source>
        <dbReference type="ARBA" id="ARBA00022723"/>
    </source>
</evidence>
<gene>
    <name evidence="6" type="ORF">AQUCO_09500047v1</name>
</gene>
<feature type="non-terminal residue" evidence="6">
    <location>
        <position position="1"/>
    </location>
</feature>
<sequence>KSRTFLSNRSPSTSTLMDISTTPHSITGQEIVHFSHPQHSITGQEIVHFSHPQHHLVQVTFPYIFTCIGCKEYGAGKRFKCNSCDLDLHDFCALAPPSIQRHPFHSHHQLVFFTKQGNGFLRSRCDICAKATRGYVFRCSQCNFEMHPSCAKLSQEMSFPIHQHVLNLLPMTTLVNSSESSFVCGECKRKRLGRVYACKVCDYHLHAVCAKGMINGLYDNGIKPPENQSMLGAAAKIASHVIMGFIGGLIEGIGEGVGEVLVENIGRGNSGNGRTI</sequence>
<keyword evidence="3" id="KW-0863">Zinc-finger</keyword>
<dbReference type="STRING" id="218851.A0A2G5C4V3"/>
<organism evidence="6 7">
    <name type="scientific">Aquilegia coerulea</name>
    <name type="common">Rocky mountain columbine</name>
    <dbReference type="NCBI Taxonomy" id="218851"/>
    <lineage>
        <taxon>Eukaryota</taxon>
        <taxon>Viridiplantae</taxon>
        <taxon>Streptophyta</taxon>
        <taxon>Embryophyta</taxon>
        <taxon>Tracheophyta</taxon>
        <taxon>Spermatophyta</taxon>
        <taxon>Magnoliopsida</taxon>
        <taxon>Ranunculales</taxon>
        <taxon>Ranunculaceae</taxon>
        <taxon>Thalictroideae</taxon>
        <taxon>Aquilegia</taxon>
    </lineage>
</organism>
<keyword evidence="1" id="KW-0479">Metal-binding</keyword>
<dbReference type="Gene3D" id="3.30.40.10">
    <property type="entry name" value="Zinc/RING finger domain, C3HC4 (zinc finger)"/>
    <property type="match status" value="1"/>
</dbReference>
<keyword evidence="4" id="KW-0862">Zinc</keyword>
<dbReference type="EMBL" id="KZ305112">
    <property type="protein sequence ID" value="PIA26310.1"/>
    <property type="molecule type" value="Genomic_DNA"/>
</dbReference>
<evidence type="ECO:0000313" key="6">
    <source>
        <dbReference type="EMBL" id="PIA26309.1"/>
    </source>
</evidence>
<accession>A0A2G5C4V3</accession>
<evidence type="ECO:0000313" key="7">
    <source>
        <dbReference type="Proteomes" id="UP000230069"/>
    </source>
</evidence>
<dbReference type="Pfam" id="PF03107">
    <property type="entry name" value="C1_2"/>
    <property type="match status" value="2"/>
</dbReference>
<dbReference type="InterPro" id="IPR013083">
    <property type="entry name" value="Znf_RING/FYVE/PHD"/>
</dbReference>
<dbReference type="PANTHER" id="PTHR47841:SF3">
    <property type="entry name" value="OS09G0492800 PROTEIN"/>
    <property type="match status" value="1"/>
</dbReference>
<dbReference type="SMART" id="SM00249">
    <property type="entry name" value="PHD"/>
    <property type="match status" value="1"/>
</dbReference>
<evidence type="ECO:0000256" key="2">
    <source>
        <dbReference type="ARBA" id="ARBA00022737"/>
    </source>
</evidence>
<dbReference type="OrthoDB" id="1909414at2759"/>
<proteinExistence type="predicted"/>
<dbReference type="Proteomes" id="UP000230069">
    <property type="component" value="Unassembled WGS sequence"/>
</dbReference>
<dbReference type="SUPFAM" id="SSF57889">
    <property type="entry name" value="Cysteine-rich domain"/>
    <property type="match status" value="1"/>
</dbReference>
<name>A0A2G5C4V3_AQUCA</name>
<evidence type="ECO:0000256" key="4">
    <source>
        <dbReference type="ARBA" id="ARBA00022833"/>
    </source>
</evidence>
<dbReference type="InterPro" id="IPR001965">
    <property type="entry name" value="Znf_PHD"/>
</dbReference>
<evidence type="ECO:0000259" key="5">
    <source>
        <dbReference type="SMART" id="SM00249"/>
    </source>
</evidence>
<dbReference type="GO" id="GO:0008270">
    <property type="term" value="F:zinc ion binding"/>
    <property type="evidence" value="ECO:0007669"/>
    <property type="project" value="UniProtKB-KW"/>
</dbReference>
<reference evidence="6 7" key="1">
    <citation type="submission" date="2017-09" db="EMBL/GenBank/DDBJ databases">
        <title>WGS assembly of Aquilegia coerulea Goldsmith.</title>
        <authorList>
            <person name="Hodges S."/>
            <person name="Kramer E."/>
            <person name="Nordborg M."/>
            <person name="Tomkins J."/>
            <person name="Borevitz J."/>
            <person name="Derieg N."/>
            <person name="Yan J."/>
            <person name="Mihaltcheva S."/>
            <person name="Hayes R.D."/>
            <person name="Rokhsar D."/>
        </authorList>
    </citation>
    <scope>NUCLEOTIDE SEQUENCE [LARGE SCALE GENOMIC DNA]</scope>
    <source>
        <strain evidence="7">cv. Goldsmith</strain>
    </source>
</reference>
<dbReference type="EMBL" id="KZ305112">
    <property type="protein sequence ID" value="PIA26309.1"/>
    <property type="molecule type" value="Genomic_DNA"/>
</dbReference>
<protein>
    <recommendedName>
        <fullName evidence="5">Zinc finger PHD-type domain-containing protein</fullName>
    </recommendedName>
</protein>
<dbReference type="InterPro" id="IPR004146">
    <property type="entry name" value="DC1"/>
</dbReference>
<feature type="domain" description="Zinc finger PHD-type" evidence="5">
    <location>
        <begin position="124"/>
        <end position="188"/>
    </location>
</feature>
<keyword evidence="7" id="KW-1185">Reference proteome</keyword>
<evidence type="ECO:0000256" key="3">
    <source>
        <dbReference type="ARBA" id="ARBA00022771"/>
    </source>
</evidence>